<keyword evidence="2" id="KW-1185">Reference proteome</keyword>
<accession>A0A8H7IZA0</accession>
<dbReference type="InterPro" id="IPR038883">
    <property type="entry name" value="AN11006-like"/>
</dbReference>
<name>A0A8H7IZA0_9PLEO</name>
<comment type="caution">
    <text evidence="1">The sequence shown here is derived from an EMBL/GenBank/DDBJ whole genome shotgun (WGS) entry which is preliminary data.</text>
</comment>
<organism evidence="1 2">
    <name type="scientific">Ascochyta lentis</name>
    <dbReference type="NCBI Taxonomy" id="205686"/>
    <lineage>
        <taxon>Eukaryota</taxon>
        <taxon>Fungi</taxon>
        <taxon>Dikarya</taxon>
        <taxon>Ascomycota</taxon>
        <taxon>Pezizomycotina</taxon>
        <taxon>Dothideomycetes</taxon>
        <taxon>Pleosporomycetidae</taxon>
        <taxon>Pleosporales</taxon>
        <taxon>Pleosporineae</taxon>
        <taxon>Didymellaceae</taxon>
        <taxon>Ascochyta</taxon>
    </lineage>
</organism>
<reference evidence="1" key="1">
    <citation type="submission" date="2018-12" db="EMBL/GenBank/DDBJ databases">
        <authorList>
            <person name="Syme R.A."/>
            <person name="Farfan-Caceres L."/>
            <person name="Lichtenzveig J."/>
        </authorList>
    </citation>
    <scope>NUCLEOTIDE SEQUENCE</scope>
    <source>
        <strain evidence="1">Al4</strain>
    </source>
</reference>
<proteinExistence type="predicted"/>
<dbReference type="AlphaFoldDB" id="A0A8H7IZA0"/>
<evidence type="ECO:0000313" key="1">
    <source>
        <dbReference type="EMBL" id="KAF9693853.1"/>
    </source>
</evidence>
<sequence length="189" mass="21901">MMDQASKDTMQARHDYIAQRNQKKSLLLRLPPELRNKIYAYAFDSVTIRRRFRPTDYPVTAALESMSGWLEMPVVEDGGALSLVCHQLRHETCTFHGTYRHLMWCDDLKFVRIFEAVGNRKARTLLSITSESAECFLRQQPYMCVISGMEKRLGLDTVYASHFVRLWIRQDLKSLHQGIAQKEDTQSAA</sequence>
<dbReference type="EMBL" id="RZGK01000015">
    <property type="protein sequence ID" value="KAF9693853.1"/>
    <property type="molecule type" value="Genomic_DNA"/>
</dbReference>
<gene>
    <name evidence="1" type="ORF">EKO04_008541</name>
</gene>
<dbReference type="PANTHER" id="PTHR42085:SF1">
    <property type="entry name" value="F-BOX DOMAIN-CONTAINING PROTEIN"/>
    <property type="match status" value="1"/>
</dbReference>
<dbReference type="PANTHER" id="PTHR42085">
    <property type="entry name" value="F-BOX DOMAIN-CONTAINING PROTEIN"/>
    <property type="match status" value="1"/>
</dbReference>
<reference evidence="1" key="2">
    <citation type="submission" date="2020-09" db="EMBL/GenBank/DDBJ databases">
        <title>Reference genome assembly for Australian Ascochyta lentis isolate Al4.</title>
        <authorList>
            <person name="Lee R.C."/>
            <person name="Farfan-Caceres L.M."/>
            <person name="Debler J.W."/>
            <person name="Williams A.H."/>
            <person name="Henares B.M."/>
        </authorList>
    </citation>
    <scope>NUCLEOTIDE SEQUENCE</scope>
    <source>
        <strain evidence="1">Al4</strain>
    </source>
</reference>
<dbReference type="OrthoDB" id="3658675at2759"/>
<evidence type="ECO:0000313" key="2">
    <source>
        <dbReference type="Proteomes" id="UP000651452"/>
    </source>
</evidence>
<protein>
    <submittedName>
        <fullName evidence="1">Uncharacterized protein</fullName>
    </submittedName>
</protein>
<dbReference type="Proteomes" id="UP000651452">
    <property type="component" value="Unassembled WGS sequence"/>
</dbReference>